<dbReference type="CDD" id="cd00118">
    <property type="entry name" value="LysM"/>
    <property type="match status" value="1"/>
</dbReference>
<keyword evidence="7" id="KW-1185">Reference proteome</keyword>
<dbReference type="InterPro" id="IPR018392">
    <property type="entry name" value="LysM"/>
</dbReference>
<proteinExistence type="predicted"/>
<dbReference type="PROSITE" id="PS51782">
    <property type="entry name" value="LYSM"/>
    <property type="match status" value="1"/>
</dbReference>
<name>A0A7K1GQ58_9FLAO</name>
<evidence type="ECO:0000256" key="2">
    <source>
        <dbReference type="ARBA" id="ARBA00022638"/>
    </source>
</evidence>
<dbReference type="AlphaFoldDB" id="A0A7K1GQ58"/>
<dbReference type="Proteomes" id="UP000488936">
    <property type="component" value="Unassembled WGS sequence"/>
</dbReference>
<organism evidence="6 7">
    <name type="scientific">Myroides pelagicus</name>
    <dbReference type="NCBI Taxonomy" id="270914"/>
    <lineage>
        <taxon>Bacteria</taxon>
        <taxon>Pseudomonadati</taxon>
        <taxon>Bacteroidota</taxon>
        <taxon>Flavobacteriia</taxon>
        <taxon>Flavobacteriales</taxon>
        <taxon>Flavobacteriaceae</taxon>
        <taxon>Myroides</taxon>
    </lineage>
</organism>
<gene>
    <name evidence="6" type="ORF">GJV77_14360</name>
</gene>
<reference evidence="6 7" key="1">
    <citation type="journal article" date="2006" name="Int. J. Syst. Evol. Microbiol.">
        <title>Myroides pelagicus sp. nov., isolated from seawater in Thailand.</title>
        <authorList>
            <person name="Yoon J."/>
            <person name="Maneerat S."/>
            <person name="Kawai F."/>
            <person name="Yokota A."/>
        </authorList>
    </citation>
    <scope>NUCLEOTIDE SEQUENCE [LARGE SCALE GENOMIC DNA]</scope>
    <source>
        <strain evidence="6 7">SM1T</strain>
    </source>
</reference>
<keyword evidence="1" id="KW-0929">Antimicrobial</keyword>
<dbReference type="GO" id="GO:0031640">
    <property type="term" value="P:killing of cells of another organism"/>
    <property type="evidence" value="ECO:0007669"/>
    <property type="project" value="UniProtKB-KW"/>
</dbReference>
<dbReference type="InterPro" id="IPR036779">
    <property type="entry name" value="LysM_dom_sf"/>
</dbReference>
<evidence type="ECO:0000313" key="7">
    <source>
        <dbReference type="Proteomes" id="UP000488936"/>
    </source>
</evidence>
<dbReference type="Pfam" id="PF01832">
    <property type="entry name" value="Glucosaminidase"/>
    <property type="match status" value="1"/>
</dbReference>
<feature type="domain" description="LysM" evidence="5">
    <location>
        <begin position="260"/>
        <end position="303"/>
    </location>
</feature>
<dbReference type="SUPFAM" id="SSF54106">
    <property type="entry name" value="LysM domain"/>
    <property type="match status" value="1"/>
</dbReference>
<dbReference type="Pfam" id="PF01476">
    <property type="entry name" value="LysM"/>
    <property type="match status" value="1"/>
</dbReference>
<dbReference type="Gene3D" id="3.10.350.10">
    <property type="entry name" value="LysM domain"/>
    <property type="match status" value="1"/>
</dbReference>
<comment type="caution">
    <text evidence="6">The sequence shown here is derived from an EMBL/GenBank/DDBJ whole genome shotgun (WGS) entry which is preliminary data.</text>
</comment>
<accession>A0A7K1GQ58</accession>
<dbReference type="SMART" id="SM00047">
    <property type="entry name" value="LYZ2"/>
    <property type="match status" value="1"/>
</dbReference>
<dbReference type="EMBL" id="WMJY01000063">
    <property type="protein sequence ID" value="MTH31052.1"/>
    <property type="molecule type" value="Genomic_DNA"/>
</dbReference>
<evidence type="ECO:0000313" key="6">
    <source>
        <dbReference type="EMBL" id="MTH31052.1"/>
    </source>
</evidence>
<dbReference type="Gene3D" id="1.10.530.10">
    <property type="match status" value="1"/>
</dbReference>
<dbReference type="PROSITE" id="PS51257">
    <property type="entry name" value="PROKAR_LIPOPROTEIN"/>
    <property type="match status" value="1"/>
</dbReference>
<evidence type="ECO:0000256" key="3">
    <source>
        <dbReference type="ARBA" id="ARBA00022801"/>
    </source>
</evidence>
<keyword evidence="3" id="KW-0378">Hydrolase</keyword>
<dbReference type="InterPro" id="IPR051056">
    <property type="entry name" value="Glycosyl_Hydrolase_73"/>
</dbReference>
<dbReference type="GO" id="GO:0042742">
    <property type="term" value="P:defense response to bacterium"/>
    <property type="evidence" value="ECO:0007669"/>
    <property type="project" value="UniProtKB-KW"/>
</dbReference>
<dbReference type="OrthoDB" id="977752at2"/>
<evidence type="ECO:0000256" key="1">
    <source>
        <dbReference type="ARBA" id="ARBA00022529"/>
    </source>
</evidence>
<evidence type="ECO:0000259" key="5">
    <source>
        <dbReference type="PROSITE" id="PS51782"/>
    </source>
</evidence>
<protein>
    <recommendedName>
        <fullName evidence="4">Peptidoglycan hydrolase</fullName>
    </recommendedName>
</protein>
<dbReference type="InterPro" id="IPR002901">
    <property type="entry name" value="MGlyc_endo_b_GlcNAc-like_dom"/>
</dbReference>
<dbReference type="PANTHER" id="PTHR33308:SF9">
    <property type="entry name" value="PEPTIDOGLYCAN HYDROLASE FLGJ"/>
    <property type="match status" value="1"/>
</dbReference>
<dbReference type="GO" id="GO:0004040">
    <property type="term" value="F:amidase activity"/>
    <property type="evidence" value="ECO:0007669"/>
    <property type="project" value="InterPro"/>
</dbReference>
<dbReference type="PANTHER" id="PTHR33308">
    <property type="entry name" value="PEPTIDOGLYCAN HYDROLASE FLGJ"/>
    <property type="match status" value="1"/>
</dbReference>
<dbReference type="SMART" id="SM00257">
    <property type="entry name" value="LysM"/>
    <property type="match status" value="1"/>
</dbReference>
<keyword evidence="2" id="KW-0081">Bacteriolytic enzyme</keyword>
<evidence type="ECO:0000256" key="4">
    <source>
        <dbReference type="ARBA" id="ARBA00032108"/>
    </source>
</evidence>
<sequence>MLKKCFLFVCIIMLASCGSKKSSLSGTKVRSKQLVSKEQYRDEMRKKEQQKKVKVDYHRVTSDVNTKQELTATSTVTVTADLIQNYILQYKGIAQDNMVNHGIPASITLAQGVLESGSGQGTLSRNANNHFGIKCHKGWEGPSVRHTDDAPDECFRKYDSPAESYRDHSLFLVGRSRYSSLFELPKDDYKAWARGLKKAGYATDPKYADKLISLIERYSLADYDKEMLAIMGIPSSVYDDAYVDSSVVVTESRVDSIATKKHIVKKGDTLYAIARKYNTTVSDIQRLNKLSGTSLSIGQILKIK</sequence>